<name>T1GK15_MEGSC</name>
<dbReference type="EnsemblMetazoa" id="MESCA003826-RA">
    <property type="protein sequence ID" value="MESCA003826-PA"/>
    <property type="gene ID" value="MESCA003826"/>
</dbReference>
<evidence type="ECO:0000313" key="2">
    <source>
        <dbReference type="Proteomes" id="UP000015102"/>
    </source>
</evidence>
<protein>
    <submittedName>
        <fullName evidence="1">Uncharacterized protein</fullName>
    </submittedName>
</protein>
<proteinExistence type="predicted"/>
<dbReference type="AlphaFoldDB" id="T1GK15"/>
<dbReference type="Proteomes" id="UP000015102">
    <property type="component" value="Unassembled WGS sequence"/>
</dbReference>
<dbReference type="EMBL" id="CAQQ02089802">
    <property type="status" value="NOT_ANNOTATED_CDS"/>
    <property type="molecule type" value="Genomic_DNA"/>
</dbReference>
<reference evidence="2" key="1">
    <citation type="submission" date="2013-02" db="EMBL/GenBank/DDBJ databases">
        <authorList>
            <person name="Hughes D."/>
        </authorList>
    </citation>
    <scope>NUCLEOTIDE SEQUENCE</scope>
    <source>
        <strain>Durham</strain>
        <strain evidence="2">NC isolate 2 -- Noor lab</strain>
    </source>
</reference>
<keyword evidence="2" id="KW-1185">Reference proteome</keyword>
<sequence>MLMKCTNNKSAYGLKITVLVVKDNKIALSSNKKTYPNLRMLGLVHVAAAPGSVQEQKEGGCIQRIFLSKSNKKFSSDAFSTSMLQIHITGPAGSVGGTV</sequence>
<dbReference type="HOGENOM" id="CLU_2323042_0_0_1"/>
<dbReference type="EMBL" id="CAQQ02089803">
    <property type="status" value="NOT_ANNOTATED_CDS"/>
    <property type="molecule type" value="Genomic_DNA"/>
</dbReference>
<accession>T1GK15</accession>
<evidence type="ECO:0000313" key="1">
    <source>
        <dbReference type="EnsemblMetazoa" id="MESCA003826-PA"/>
    </source>
</evidence>
<reference evidence="1" key="2">
    <citation type="submission" date="2015-06" db="UniProtKB">
        <authorList>
            <consortium name="EnsemblMetazoa"/>
        </authorList>
    </citation>
    <scope>IDENTIFICATION</scope>
</reference>
<organism evidence="1 2">
    <name type="scientific">Megaselia scalaris</name>
    <name type="common">Humpbacked fly</name>
    <name type="synonym">Phora scalaris</name>
    <dbReference type="NCBI Taxonomy" id="36166"/>
    <lineage>
        <taxon>Eukaryota</taxon>
        <taxon>Metazoa</taxon>
        <taxon>Ecdysozoa</taxon>
        <taxon>Arthropoda</taxon>
        <taxon>Hexapoda</taxon>
        <taxon>Insecta</taxon>
        <taxon>Pterygota</taxon>
        <taxon>Neoptera</taxon>
        <taxon>Endopterygota</taxon>
        <taxon>Diptera</taxon>
        <taxon>Brachycera</taxon>
        <taxon>Muscomorpha</taxon>
        <taxon>Platypezoidea</taxon>
        <taxon>Phoridae</taxon>
        <taxon>Megaseliini</taxon>
        <taxon>Megaselia</taxon>
    </lineage>
</organism>